<protein>
    <submittedName>
        <fullName evidence="2">Uncharacterized protein</fullName>
    </submittedName>
</protein>
<dbReference type="Proteomes" id="UP000712281">
    <property type="component" value="Unassembled WGS sequence"/>
</dbReference>
<organism evidence="2 3">
    <name type="scientific">Brassica cretica</name>
    <name type="common">Mustard</name>
    <dbReference type="NCBI Taxonomy" id="69181"/>
    <lineage>
        <taxon>Eukaryota</taxon>
        <taxon>Viridiplantae</taxon>
        <taxon>Streptophyta</taxon>
        <taxon>Embryophyta</taxon>
        <taxon>Tracheophyta</taxon>
        <taxon>Spermatophyta</taxon>
        <taxon>Magnoliopsida</taxon>
        <taxon>eudicotyledons</taxon>
        <taxon>Gunneridae</taxon>
        <taxon>Pentapetalae</taxon>
        <taxon>rosids</taxon>
        <taxon>malvids</taxon>
        <taxon>Brassicales</taxon>
        <taxon>Brassicaceae</taxon>
        <taxon>Brassiceae</taxon>
        <taxon>Brassica</taxon>
    </lineage>
</organism>
<dbReference type="EMBL" id="QGKY02001250">
    <property type="protein sequence ID" value="KAF2563806.1"/>
    <property type="molecule type" value="Genomic_DNA"/>
</dbReference>
<name>A0A8S9L3Y2_BRACR</name>
<sequence length="91" mass="11042">MIDVVIKEKRKDFVMMRVLWREWICYQGEEKKTVKNGRRVACVRDDDQNGRRVACIFQTRVFVMMIRMEGECNVMIRMEGEWLVFCKQECL</sequence>
<proteinExistence type="predicted"/>
<evidence type="ECO:0000313" key="3">
    <source>
        <dbReference type="Proteomes" id="UP000712281"/>
    </source>
</evidence>
<accession>A0A8S9L3Y2</accession>
<comment type="caution">
    <text evidence="2">The sequence shown here is derived from an EMBL/GenBank/DDBJ whole genome shotgun (WGS) entry which is preliminary data.</text>
</comment>
<reference evidence="2" key="1">
    <citation type="submission" date="2019-12" db="EMBL/GenBank/DDBJ databases">
        <title>Genome sequencing and annotation of Brassica cretica.</title>
        <authorList>
            <person name="Studholme D.J."/>
            <person name="Sarris P.F."/>
        </authorList>
    </citation>
    <scope>NUCLEOTIDE SEQUENCE</scope>
    <source>
        <strain evidence="2">PFS-001/15</strain>
        <strain evidence="1">PFS-102/07</strain>
        <tissue evidence="2">Leaf</tissue>
    </source>
</reference>
<dbReference type="EMBL" id="QGKW02000717">
    <property type="protein sequence ID" value="KAF2600303.1"/>
    <property type="molecule type" value="Genomic_DNA"/>
</dbReference>
<evidence type="ECO:0000313" key="2">
    <source>
        <dbReference type="EMBL" id="KAF2600303.1"/>
    </source>
</evidence>
<gene>
    <name evidence="2" type="ORF">F2Q68_00011049</name>
    <name evidence="1" type="ORF">F2Q70_00018063</name>
</gene>
<dbReference type="AlphaFoldDB" id="A0A8S9L3Y2"/>
<evidence type="ECO:0000313" key="1">
    <source>
        <dbReference type="EMBL" id="KAF2563806.1"/>
    </source>
</evidence>